<reference evidence="3 4" key="1">
    <citation type="submission" date="2018-06" db="EMBL/GenBank/DDBJ databases">
        <title>Comparative genomics reveals the genomic features of Rhizophagus irregularis, R. cerebriforme, R. diaphanum and Gigaspora rosea, and their symbiotic lifestyle signature.</title>
        <authorList>
            <person name="Morin E."/>
            <person name="San Clemente H."/>
            <person name="Chen E.C.H."/>
            <person name="De La Providencia I."/>
            <person name="Hainaut M."/>
            <person name="Kuo A."/>
            <person name="Kohler A."/>
            <person name="Murat C."/>
            <person name="Tang N."/>
            <person name="Roy S."/>
            <person name="Loubradou J."/>
            <person name="Henrissat B."/>
            <person name="Grigoriev I.V."/>
            <person name="Corradi N."/>
            <person name="Roux C."/>
            <person name="Martin F.M."/>
        </authorList>
    </citation>
    <scope>NUCLEOTIDE SEQUENCE [LARGE SCALE GENOMIC DNA]</scope>
    <source>
        <strain evidence="3 4">DAOM 194757</strain>
    </source>
</reference>
<keyword evidence="2" id="KW-0812">Transmembrane</keyword>
<dbReference type="EMBL" id="QKWP01000261">
    <property type="protein sequence ID" value="RIB23460.1"/>
    <property type="molecule type" value="Genomic_DNA"/>
</dbReference>
<protein>
    <submittedName>
        <fullName evidence="3">Uncharacterized protein</fullName>
    </submittedName>
</protein>
<organism evidence="3 4">
    <name type="scientific">Gigaspora rosea</name>
    <dbReference type="NCBI Taxonomy" id="44941"/>
    <lineage>
        <taxon>Eukaryota</taxon>
        <taxon>Fungi</taxon>
        <taxon>Fungi incertae sedis</taxon>
        <taxon>Mucoromycota</taxon>
        <taxon>Glomeromycotina</taxon>
        <taxon>Glomeromycetes</taxon>
        <taxon>Diversisporales</taxon>
        <taxon>Gigasporaceae</taxon>
        <taxon>Gigaspora</taxon>
    </lineage>
</organism>
<keyword evidence="2" id="KW-1133">Transmembrane helix</keyword>
<keyword evidence="4" id="KW-1185">Reference proteome</keyword>
<feature type="transmembrane region" description="Helical" evidence="2">
    <location>
        <begin position="56"/>
        <end position="76"/>
    </location>
</feature>
<accession>A0A397VLV7</accession>
<proteinExistence type="predicted"/>
<dbReference type="AlphaFoldDB" id="A0A397VLV7"/>
<name>A0A397VLV7_9GLOM</name>
<evidence type="ECO:0000313" key="4">
    <source>
        <dbReference type="Proteomes" id="UP000266673"/>
    </source>
</evidence>
<comment type="caution">
    <text evidence="3">The sequence shown here is derived from an EMBL/GenBank/DDBJ whole genome shotgun (WGS) entry which is preliminary data.</text>
</comment>
<feature type="region of interest" description="Disordered" evidence="1">
    <location>
        <begin position="95"/>
        <end position="114"/>
    </location>
</feature>
<sequence length="125" mass="14642">MPISSLGTLLSCCPNNNICSSNLMAVEANEDEEKAEEDDMSIFEDMKKKKKKKKEVTDVYLLSYCVYIYIFFNIFMRIGCVRLFYCLERKVEEKVPAESTELEQPKPKKKDENIDFADFEKQLKK</sequence>
<dbReference type="Proteomes" id="UP000266673">
    <property type="component" value="Unassembled WGS sequence"/>
</dbReference>
<evidence type="ECO:0000256" key="2">
    <source>
        <dbReference type="SAM" id="Phobius"/>
    </source>
</evidence>
<keyword evidence="2" id="KW-0472">Membrane</keyword>
<gene>
    <name evidence="3" type="ORF">C2G38_2171244</name>
</gene>
<evidence type="ECO:0000256" key="1">
    <source>
        <dbReference type="SAM" id="MobiDB-lite"/>
    </source>
</evidence>
<feature type="compositionally biased region" description="Basic and acidic residues" evidence="1">
    <location>
        <begin position="103"/>
        <end position="114"/>
    </location>
</feature>
<evidence type="ECO:0000313" key="3">
    <source>
        <dbReference type="EMBL" id="RIB23460.1"/>
    </source>
</evidence>